<protein>
    <submittedName>
        <fullName evidence="1">Uncharacterized protein</fullName>
    </submittedName>
</protein>
<gene>
    <name evidence="1" type="ORF">O181_063583</name>
</gene>
<comment type="caution">
    <text evidence="1">The sequence shown here is derived from an EMBL/GenBank/DDBJ whole genome shotgun (WGS) entry which is preliminary data.</text>
</comment>
<dbReference type="Gene3D" id="3.30.420.10">
    <property type="entry name" value="Ribonuclease H-like superfamily/Ribonuclease H"/>
    <property type="match status" value="1"/>
</dbReference>
<organism evidence="1 2">
    <name type="scientific">Austropuccinia psidii MF-1</name>
    <dbReference type="NCBI Taxonomy" id="1389203"/>
    <lineage>
        <taxon>Eukaryota</taxon>
        <taxon>Fungi</taxon>
        <taxon>Dikarya</taxon>
        <taxon>Basidiomycota</taxon>
        <taxon>Pucciniomycotina</taxon>
        <taxon>Pucciniomycetes</taxon>
        <taxon>Pucciniales</taxon>
        <taxon>Sphaerophragmiaceae</taxon>
        <taxon>Austropuccinia</taxon>
    </lineage>
</organism>
<dbReference type="AlphaFoldDB" id="A0A9Q3I0R0"/>
<dbReference type="GO" id="GO:0003676">
    <property type="term" value="F:nucleic acid binding"/>
    <property type="evidence" value="ECO:0007669"/>
    <property type="project" value="InterPro"/>
</dbReference>
<dbReference type="Proteomes" id="UP000765509">
    <property type="component" value="Unassembled WGS sequence"/>
</dbReference>
<proteinExistence type="predicted"/>
<evidence type="ECO:0000313" key="2">
    <source>
        <dbReference type="Proteomes" id="UP000765509"/>
    </source>
</evidence>
<dbReference type="InterPro" id="IPR036397">
    <property type="entry name" value="RNaseH_sf"/>
</dbReference>
<reference evidence="1" key="1">
    <citation type="submission" date="2021-03" db="EMBL/GenBank/DDBJ databases">
        <title>Draft genome sequence of rust myrtle Austropuccinia psidii MF-1, a brazilian biotype.</title>
        <authorList>
            <person name="Quecine M.C."/>
            <person name="Pachon D.M.R."/>
            <person name="Bonatelli M.L."/>
            <person name="Correr F.H."/>
            <person name="Franceschini L.M."/>
            <person name="Leite T.F."/>
            <person name="Margarido G.R.A."/>
            <person name="Almeida C.A."/>
            <person name="Ferrarezi J.A."/>
            <person name="Labate C.A."/>
        </authorList>
    </citation>
    <scope>NUCLEOTIDE SEQUENCE</scope>
    <source>
        <strain evidence="1">MF-1</strain>
    </source>
</reference>
<keyword evidence="2" id="KW-1185">Reference proteome</keyword>
<dbReference type="EMBL" id="AVOT02030629">
    <property type="protein sequence ID" value="MBW0523868.1"/>
    <property type="molecule type" value="Genomic_DNA"/>
</dbReference>
<evidence type="ECO:0000313" key="1">
    <source>
        <dbReference type="EMBL" id="MBW0523868.1"/>
    </source>
</evidence>
<name>A0A9Q3I0R0_9BASI</name>
<accession>A0A9Q3I0R0</accession>
<sequence>MIQNLEDMIRRFCAYGLELKYSYGFTYYWCTLIPALELAYKTSIHYSTGKTPEMLKNVCNPRLPYDTLKKDLVDVQPTESSFKMILEKARHHANRCIQDSFKYAKE</sequence>